<dbReference type="Proteomes" id="UP000314294">
    <property type="component" value="Unassembled WGS sequence"/>
</dbReference>
<gene>
    <name evidence="2" type="ORF">EYF80_015553</name>
</gene>
<evidence type="ECO:0000313" key="3">
    <source>
        <dbReference type="Proteomes" id="UP000314294"/>
    </source>
</evidence>
<dbReference type="AlphaFoldDB" id="A0A4Z2I8X1"/>
<organism evidence="2 3">
    <name type="scientific">Liparis tanakae</name>
    <name type="common">Tanaka's snailfish</name>
    <dbReference type="NCBI Taxonomy" id="230148"/>
    <lineage>
        <taxon>Eukaryota</taxon>
        <taxon>Metazoa</taxon>
        <taxon>Chordata</taxon>
        <taxon>Craniata</taxon>
        <taxon>Vertebrata</taxon>
        <taxon>Euteleostomi</taxon>
        <taxon>Actinopterygii</taxon>
        <taxon>Neopterygii</taxon>
        <taxon>Teleostei</taxon>
        <taxon>Neoteleostei</taxon>
        <taxon>Acanthomorphata</taxon>
        <taxon>Eupercaria</taxon>
        <taxon>Perciformes</taxon>
        <taxon>Cottioidei</taxon>
        <taxon>Cottales</taxon>
        <taxon>Liparidae</taxon>
        <taxon>Liparis</taxon>
    </lineage>
</organism>
<evidence type="ECO:0000313" key="2">
    <source>
        <dbReference type="EMBL" id="TNN74310.1"/>
    </source>
</evidence>
<keyword evidence="3" id="KW-1185">Reference proteome</keyword>
<sequence length="195" mass="20585">MGFPPFLLSVREYRAGGQVKAVNTAELQTAQTGSSAHSRPRRLKSHTALISLQITGWDPRRADRRARPPRGAALCIRAQLPTSERLHFRGRKTLKTCSGGGLKVLLSGASPREDSSCSVSDTGASGSCSNNKNWVCQSALLTPGSAPCSDAAGAPSRVVSATAPAAARGPPEPELTEFLTKAEKIPNNLHVMSNE</sequence>
<name>A0A4Z2I8X1_9TELE</name>
<accession>A0A4Z2I8X1</accession>
<reference evidence="2 3" key="1">
    <citation type="submission" date="2019-03" db="EMBL/GenBank/DDBJ databases">
        <title>First draft genome of Liparis tanakae, snailfish: a comprehensive survey of snailfish specific genes.</title>
        <authorList>
            <person name="Kim W."/>
            <person name="Song I."/>
            <person name="Jeong J.-H."/>
            <person name="Kim D."/>
            <person name="Kim S."/>
            <person name="Ryu S."/>
            <person name="Song J.Y."/>
            <person name="Lee S.K."/>
        </authorList>
    </citation>
    <scope>NUCLEOTIDE SEQUENCE [LARGE SCALE GENOMIC DNA]</scope>
    <source>
        <tissue evidence="2">Muscle</tissue>
    </source>
</reference>
<protein>
    <submittedName>
        <fullName evidence="2">Uncharacterized protein</fullName>
    </submittedName>
</protein>
<feature type="compositionally biased region" description="Low complexity" evidence="1">
    <location>
        <begin position="154"/>
        <end position="169"/>
    </location>
</feature>
<proteinExistence type="predicted"/>
<comment type="caution">
    <text evidence="2">The sequence shown here is derived from an EMBL/GenBank/DDBJ whole genome shotgun (WGS) entry which is preliminary data.</text>
</comment>
<dbReference type="EMBL" id="SRLO01000116">
    <property type="protein sequence ID" value="TNN74310.1"/>
    <property type="molecule type" value="Genomic_DNA"/>
</dbReference>
<evidence type="ECO:0000256" key="1">
    <source>
        <dbReference type="SAM" id="MobiDB-lite"/>
    </source>
</evidence>
<feature type="region of interest" description="Disordered" evidence="1">
    <location>
        <begin position="147"/>
        <end position="173"/>
    </location>
</feature>